<dbReference type="PANTHER" id="PTHR30204">
    <property type="entry name" value="REDOX-CYCLING DRUG-SENSING TRANSCRIPTIONAL ACTIVATOR SOXR"/>
    <property type="match status" value="1"/>
</dbReference>
<dbReference type="PRINTS" id="PR00040">
    <property type="entry name" value="HTHMERR"/>
</dbReference>
<dbReference type="Gene3D" id="1.10.1660.10">
    <property type="match status" value="1"/>
</dbReference>
<sequence>MYSIGEVSKQTGISISAIRYYDKEGLLPFLKRNESGIRLFDDKDLDHLELIECLKKTNMPIKDIKQFFDWYLAGDSTLKNRQALFHQGKKTIEEEINKLNHVLETLEYKCWVYDIAVENGSLDTYKTIDNSLIPDHIKEYMQKKNLPK</sequence>
<evidence type="ECO:0000256" key="1">
    <source>
        <dbReference type="ARBA" id="ARBA00023125"/>
    </source>
</evidence>
<comment type="caution">
    <text evidence="3">The sequence shown here is derived from an EMBL/GenBank/DDBJ whole genome shotgun (WGS) entry which is preliminary data.</text>
</comment>
<gene>
    <name evidence="4" type="ORF">CBF32_09960</name>
    <name evidence="3" type="ORF">HED35_05105</name>
</gene>
<dbReference type="RefSeq" id="WP_114290095.1">
    <property type="nucleotide sequence ID" value="NZ_CP081459.1"/>
</dbReference>
<accession>A0A369ASV8</accession>
<name>A0A369ASV8_9ENTE</name>
<keyword evidence="5" id="KW-1185">Reference proteome</keyword>
<dbReference type="GeneID" id="63146986"/>
<dbReference type="Proteomes" id="UP000521358">
    <property type="component" value="Unassembled WGS sequence"/>
</dbReference>
<evidence type="ECO:0000313" key="5">
    <source>
        <dbReference type="Proteomes" id="UP000288197"/>
    </source>
</evidence>
<dbReference type="PROSITE" id="PS50937">
    <property type="entry name" value="HTH_MERR_2"/>
    <property type="match status" value="1"/>
</dbReference>
<dbReference type="CDD" id="cd01109">
    <property type="entry name" value="HTH_YyaN"/>
    <property type="match status" value="1"/>
</dbReference>
<dbReference type="InterPro" id="IPR009061">
    <property type="entry name" value="DNA-bd_dom_put_sf"/>
</dbReference>
<reference evidence="4 5" key="1">
    <citation type="submission" date="2017-05" db="EMBL/GenBank/DDBJ databases">
        <title>Vagococcus spp. assemblies.</title>
        <authorList>
            <person name="Gulvik C.A."/>
        </authorList>
    </citation>
    <scope>NUCLEOTIDE SEQUENCE [LARGE SCALE GENOMIC DNA]</scope>
    <source>
        <strain evidence="4 5">NCFB 2497</strain>
    </source>
</reference>
<dbReference type="InterPro" id="IPR047057">
    <property type="entry name" value="MerR_fam"/>
</dbReference>
<keyword evidence="1" id="KW-0238">DNA-binding</keyword>
<evidence type="ECO:0000313" key="4">
    <source>
        <dbReference type="EMBL" id="RSU00923.1"/>
    </source>
</evidence>
<dbReference type="AlphaFoldDB" id="A0A369ASV8"/>
<dbReference type="PROSITE" id="PS00552">
    <property type="entry name" value="HTH_MERR_1"/>
    <property type="match status" value="1"/>
</dbReference>
<dbReference type="Pfam" id="PF13411">
    <property type="entry name" value="MerR_1"/>
    <property type="match status" value="1"/>
</dbReference>
<dbReference type="PANTHER" id="PTHR30204:SF82">
    <property type="entry name" value="TRANSCRIPTIONAL REGULATOR, MERR FAMILY"/>
    <property type="match status" value="1"/>
</dbReference>
<evidence type="ECO:0000313" key="3">
    <source>
        <dbReference type="EMBL" id="NKC67458.1"/>
    </source>
</evidence>
<feature type="domain" description="HTH merR-type" evidence="2">
    <location>
        <begin position="1"/>
        <end position="70"/>
    </location>
</feature>
<dbReference type="EMBL" id="NGJX01000010">
    <property type="protein sequence ID" value="RSU00923.1"/>
    <property type="molecule type" value="Genomic_DNA"/>
</dbReference>
<dbReference type="Proteomes" id="UP000288197">
    <property type="component" value="Unassembled WGS sequence"/>
</dbReference>
<dbReference type="GO" id="GO:0003677">
    <property type="term" value="F:DNA binding"/>
    <property type="evidence" value="ECO:0007669"/>
    <property type="project" value="UniProtKB-KW"/>
</dbReference>
<reference evidence="3 6" key="2">
    <citation type="submission" date="2020-03" db="EMBL/GenBank/DDBJ databases">
        <title>Bacterial samples isolated from urine from healthy bovine heifers (Gyr breed).</title>
        <authorList>
            <person name="Giannattasio-Ferraz S."/>
            <person name="Maskeri L."/>
            <person name="Penido A."/>
            <person name="Barbosa-Stancioli E.F."/>
            <person name="Putonti C."/>
        </authorList>
    </citation>
    <scope>NUCLEOTIDE SEQUENCE [LARGE SCALE GENOMIC DNA]</scope>
    <source>
        <strain evidence="3 6">UFMG-H7</strain>
    </source>
</reference>
<dbReference type="EMBL" id="JAAVMB010000004">
    <property type="protein sequence ID" value="NKC67458.1"/>
    <property type="molecule type" value="Genomic_DNA"/>
</dbReference>
<dbReference type="GO" id="GO:0003700">
    <property type="term" value="F:DNA-binding transcription factor activity"/>
    <property type="evidence" value="ECO:0007669"/>
    <property type="project" value="InterPro"/>
</dbReference>
<dbReference type="SUPFAM" id="SSF46955">
    <property type="entry name" value="Putative DNA-binding domain"/>
    <property type="match status" value="1"/>
</dbReference>
<evidence type="ECO:0000313" key="6">
    <source>
        <dbReference type="Proteomes" id="UP000521358"/>
    </source>
</evidence>
<evidence type="ECO:0000259" key="2">
    <source>
        <dbReference type="PROSITE" id="PS50937"/>
    </source>
</evidence>
<dbReference type="OrthoDB" id="9811174at2"/>
<proteinExistence type="predicted"/>
<organism evidence="3 6">
    <name type="scientific">Vagococcus fluvialis</name>
    <dbReference type="NCBI Taxonomy" id="2738"/>
    <lineage>
        <taxon>Bacteria</taxon>
        <taxon>Bacillati</taxon>
        <taxon>Bacillota</taxon>
        <taxon>Bacilli</taxon>
        <taxon>Lactobacillales</taxon>
        <taxon>Enterococcaceae</taxon>
        <taxon>Vagococcus</taxon>
    </lineage>
</organism>
<dbReference type="InterPro" id="IPR000551">
    <property type="entry name" value="MerR-type_HTH_dom"/>
</dbReference>
<protein>
    <submittedName>
        <fullName evidence="3">MerR family transcriptional regulator</fullName>
    </submittedName>
</protein>
<dbReference type="SMART" id="SM00422">
    <property type="entry name" value="HTH_MERR"/>
    <property type="match status" value="1"/>
</dbReference>